<dbReference type="OrthoDB" id="9803128at2"/>
<keyword evidence="5" id="KW-0479">Metal-binding</keyword>
<dbReference type="InterPro" id="IPR001387">
    <property type="entry name" value="Cro/C1-type_HTH"/>
</dbReference>
<dbReference type="InterPro" id="IPR010982">
    <property type="entry name" value="Lambda_DNA-bd_dom_sf"/>
</dbReference>
<dbReference type="GO" id="GO:0016779">
    <property type="term" value="F:nucleotidyltransferase activity"/>
    <property type="evidence" value="ECO:0007669"/>
    <property type="project" value="UniProtKB-KW"/>
</dbReference>
<dbReference type="CDD" id="cd00093">
    <property type="entry name" value="HTH_XRE"/>
    <property type="match status" value="1"/>
</dbReference>
<dbReference type="Gene3D" id="3.30.460.10">
    <property type="entry name" value="Beta Polymerase, domain 2"/>
    <property type="match status" value="1"/>
</dbReference>
<dbReference type="EMBL" id="BJYY01000013">
    <property type="protein sequence ID" value="GEO34368.1"/>
    <property type="molecule type" value="Genomic_DNA"/>
</dbReference>
<accession>A0A512DD22</accession>
<feature type="domain" description="HTH cro/C1-type" evidence="10">
    <location>
        <begin position="7"/>
        <end position="61"/>
    </location>
</feature>
<evidence type="ECO:0000313" key="12">
    <source>
        <dbReference type="Proteomes" id="UP000321181"/>
    </source>
</evidence>
<evidence type="ECO:0000259" key="10">
    <source>
        <dbReference type="PROSITE" id="PS50943"/>
    </source>
</evidence>
<evidence type="ECO:0000256" key="9">
    <source>
        <dbReference type="ARBA" id="ARBA00038276"/>
    </source>
</evidence>
<dbReference type="InterPro" id="IPR043519">
    <property type="entry name" value="NT_sf"/>
</dbReference>
<dbReference type="InterPro" id="IPR052038">
    <property type="entry name" value="Type-VII_TA_antitoxin"/>
</dbReference>
<dbReference type="SUPFAM" id="SSF81301">
    <property type="entry name" value="Nucleotidyltransferase"/>
    <property type="match status" value="1"/>
</dbReference>
<dbReference type="RefSeq" id="WP_146903725.1">
    <property type="nucleotide sequence ID" value="NZ_BAAARM010000003.1"/>
</dbReference>
<keyword evidence="2" id="KW-1277">Toxin-antitoxin system</keyword>
<dbReference type="GO" id="GO:0046872">
    <property type="term" value="F:metal ion binding"/>
    <property type="evidence" value="ECO:0007669"/>
    <property type="project" value="UniProtKB-KW"/>
</dbReference>
<evidence type="ECO:0000256" key="7">
    <source>
        <dbReference type="ARBA" id="ARBA00022840"/>
    </source>
</evidence>
<dbReference type="SUPFAM" id="SSF47413">
    <property type="entry name" value="lambda repressor-like DNA-binding domains"/>
    <property type="match status" value="1"/>
</dbReference>
<dbReference type="CDD" id="cd05403">
    <property type="entry name" value="NT_KNTase_like"/>
    <property type="match status" value="1"/>
</dbReference>
<protein>
    <recommendedName>
        <fullName evidence="10">HTH cro/C1-type domain-containing protein</fullName>
    </recommendedName>
</protein>
<dbReference type="AlphaFoldDB" id="A0A512DD22"/>
<dbReference type="Pfam" id="PF01381">
    <property type="entry name" value="HTH_3"/>
    <property type="match status" value="1"/>
</dbReference>
<dbReference type="InterPro" id="IPR002934">
    <property type="entry name" value="Polymerase_NTP_transf_dom"/>
</dbReference>
<sequence length="169" mass="17771">MDAAELLRSVREAAGLSQGALAARAGTSQPAVSRYESGASSPSVETLDRLLAVMGERLELSTVTAQRRLDVRTPRMAKLRAHRDRIRRTAQRHGASNVRVFGSVARGEDGPDSDIDLLVDLDVRTAGLLPLGAIADELSALLGERVDVAPTGALAPEVAESALAEAVPL</sequence>
<evidence type="ECO:0000256" key="2">
    <source>
        <dbReference type="ARBA" id="ARBA00022649"/>
    </source>
</evidence>
<name>A0A512DD22_9CELL</name>
<keyword evidence="7" id="KW-0067">ATP-binding</keyword>
<dbReference type="Gene3D" id="1.10.260.40">
    <property type="entry name" value="lambda repressor-like DNA-binding domains"/>
    <property type="match status" value="1"/>
</dbReference>
<dbReference type="GO" id="GO:0003677">
    <property type="term" value="F:DNA binding"/>
    <property type="evidence" value="ECO:0007669"/>
    <property type="project" value="InterPro"/>
</dbReference>
<keyword evidence="8" id="KW-0460">Magnesium</keyword>
<reference evidence="11 12" key="1">
    <citation type="submission" date="2019-07" db="EMBL/GenBank/DDBJ databases">
        <title>Whole genome shotgun sequence of Cellulomonas aerilata NBRC 106308.</title>
        <authorList>
            <person name="Hosoyama A."/>
            <person name="Uohara A."/>
            <person name="Ohji S."/>
            <person name="Ichikawa N."/>
        </authorList>
    </citation>
    <scope>NUCLEOTIDE SEQUENCE [LARGE SCALE GENOMIC DNA]</scope>
    <source>
        <strain evidence="11 12">NBRC 106308</strain>
    </source>
</reference>
<keyword evidence="6" id="KW-0547">Nucleotide-binding</keyword>
<dbReference type="GO" id="GO:0005524">
    <property type="term" value="F:ATP binding"/>
    <property type="evidence" value="ECO:0007669"/>
    <property type="project" value="UniProtKB-KW"/>
</dbReference>
<comment type="similarity">
    <text evidence="9">Belongs to the MntA antitoxin family.</text>
</comment>
<dbReference type="SMART" id="SM00530">
    <property type="entry name" value="HTH_XRE"/>
    <property type="match status" value="1"/>
</dbReference>
<evidence type="ECO:0000256" key="3">
    <source>
        <dbReference type="ARBA" id="ARBA00022679"/>
    </source>
</evidence>
<keyword evidence="4" id="KW-0548">Nucleotidyltransferase</keyword>
<keyword evidence="3" id="KW-0808">Transferase</keyword>
<keyword evidence="12" id="KW-1185">Reference proteome</keyword>
<evidence type="ECO:0000256" key="1">
    <source>
        <dbReference type="ARBA" id="ARBA00001946"/>
    </source>
</evidence>
<dbReference type="Proteomes" id="UP000321181">
    <property type="component" value="Unassembled WGS sequence"/>
</dbReference>
<proteinExistence type="inferred from homology"/>
<dbReference type="PROSITE" id="PS50943">
    <property type="entry name" value="HTH_CROC1"/>
    <property type="match status" value="1"/>
</dbReference>
<dbReference type="PANTHER" id="PTHR33571:SF12">
    <property type="entry name" value="BSL3053 PROTEIN"/>
    <property type="match status" value="1"/>
</dbReference>
<comment type="cofactor">
    <cofactor evidence="1">
        <name>Mg(2+)</name>
        <dbReference type="ChEBI" id="CHEBI:18420"/>
    </cofactor>
</comment>
<dbReference type="PANTHER" id="PTHR33571">
    <property type="entry name" value="SSL8005 PROTEIN"/>
    <property type="match status" value="1"/>
</dbReference>
<evidence type="ECO:0000256" key="5">
    <source>
        <dbReference type="ARBA" id="ARBA00022723"/>
    </source>
</evidence>
<gene>
    <name evidence="11" type="ORF">CAE01nite_20930</name>
</gene>
<evidence type="ECO:0000256" key="8">
    <source>
        <dbReference type="ARBA" id="ARBA00022842"/>
    </source>
</evidence>
<organism evidence="11 12">
    <name type="scientific">Cellulomonas aerilata</name>
    <dbReference type="NCBI Taxonomy" id="515326"/>
    <lineage>
        <taxon>Bacteria</taxon>
        <taxon>Bacillati</taxon>
        <taxon>Actinomycetota</taxon>
        <taxon>Actinomycetes</taxon>
        <taxon>Micrococcales</taxon>
        <taxon>Cellulomonadaceae</taxon>
        <taxon>Cellulomonas</taxon>
    </lineage>
</organism>
<evidence type="ECO:0000313" key="11">
    <source>
        <dbReference type="EMBL" id="GEO34368.1"/>
    </source>
</evidence>
<evidence type="ECO:0000256" key="6">
    <source>
        <dbReference type="ARBA" id="ARBA00022741"/>
    </source>
</evidence>
<evidence type="ECO:0000256" key="4">
    <source>
        <dbReference type="ARBA" id="ARBA00022695"/>
    </source>
</evidence>
<comment type="caution">
    <text evidence="11">The sequence shown here is derived from an EMBL/GenBank/DDBJ whole genome shotgun (WGS) entry which is preliminary data.</text>
</comment>
<dbReference type="Pfam" id="PF01909">
    <property type="entry name" value="NTP_transf_2"/>
    <property type="match status" value="1"/>
</dbReference>